<evidence type="ECO:0000256" key="9">
    <source>
        <dbReference type="SAM" id="Phobius"/>
    </source>
</evidence>
<evidence type="ECO:0000313" key="12">
    <source>
        <dbReference type="Proteomes" id="UP001209553"/>
    </source>
</evidence>
<dbReference type="Pfam" id="PF03553">
    <property type="entry name" value="Na_H_antiporter"/>
    <property type="match status" value="2"/>
</dbReference>
<evidence type="ECO:0000259" key="10">
    <source>
        <dbReference type="Pfam" id="PF03553"/>
    </source>
</evidence>
<dbReference type="EMBL" id="JAOPKZ010000001">
    <property type="protein sequence ID" value="MCU5745240.1"/>
    <property type="molecule type" value="Genomic_DNA"/>
</dbReference>
<feature type="transmembrane region" description="Helical" evidence="9">
    <location>
        <begin position="208"/>
        <end position="225"/>
    </location>
</feature>
<reference evidence="11 12" key="1">
    <citation type="journal article" date="2023" name="Int. J. Syst. Evol. Microbiol.">
        <title>Streptococcus sciuri sp. nov., Staphylococcus marylandisciuri sp. nov. and Staphylococcus americanisciuri sp. nov., isolated from faeces of eastern grey squirrel (Sciurus carolinensis).</title>
        <authorList>
            <person name="Volokhov D.V."/>
            <person name="Zagorodnyaya T.A."/>
            <person name="Furtak V.A."/>
            <person name="Nattanmai G."/>
            <person name="Randall L."/>
            <person name="Jose S."/>
            <person name="Gao Y."/>
            <person name="Eisenberg T."/>
            <person name="Delmonte P."/>
            <person name="Blom J."/>
            <person name="Mitchell K.K."/>
        </authorList>
    </citation>
    <scope>NUCLEOTIDE SEQUENCE [LARGE SCALE GENOMIC DNA]</scope>
    <source>
        <strain evidence="11 12">SQ8-PEA</strain>
    </source>
</reference>
<evidence type="ECO:0000256" key="8">
    <source>
        <dbReference type="ARBA" id="ARBA00038435"/>
    </source>
</evidence>
<protein>
    <submittedName>
        <fullName evidence="11">Na+/H+ antiporter NhaC family protein</fullName>
    </submittedName>
</protein>
<gene>
    <name evidence="11" type="ORF">N9R04_00710</name>
</gene>
<dbReference type="InterPro" id="IPR052180">
    <property type="entry name" value="NhaC_Na-H+_Antiporter"/>
</dbReference>
<feature type="transmembrane region" description="Helical" evidence="9">
    <location>
        <begin position="12"/>
        <end position="35"/>
    </location>
</feature>
<name>A0ABT2QMP5_9STAP</name>
<feature type="transmembrane region" description="Helical" evidence="9">
    <location>
        <begin position="47"/>
        <end position="64"/>
    </location>
</feature>
<keyword evidence="2" id="KW-0813">Transport</keyword>
<dbReference type="PANTHER" id="PTHR33451">
    <property type="entry name" value="MALATE-2H(+)/NA(+)-LACTATE ANTIPORTER"/>
    <property type="match status" value="1"/>
</dbReference>
<evidence type="ECO:0000256" key="5">
    <source>
        <dbReference type="ARBA" id="ARBA00022692"/>
    </source>
</evidence>
<accession>A0ABT2QMP5</accession>
<keyword evidence="5 9" id="KW-0812">Transmembrane</keyword>
<feature type="transmembrane region" description="Helical" evidence="9">
    <location>
        <begin position="296"/>
        <end position="317"/>
    </location>
</feature>
<keyword evidence="3" id="KW-0050">Antiport</keyword>
<evidence type="ECO:0000256" key="2">
    <source>
        <dbReference type="ARBA" id="ARBA00022448"/>
    </source>
</evidence>
<keyword evidence="12" id="KW-1185">Reference proteome</keyword>
<comment type="caution">
    <text evidence="11">The sequence shown here is derived from an EMBL/GenBank/DDBJ whole genome shotgun (WGS) entry which is preliminary data.</text>
</comment>
<keyword evidence="6 9" id="KW-1133">Transmembrane helix</keyword>
<dbReference type="RefSeq" id="WP_262853622.1">
    <property type="nucleotide sequence ID" value="NZ_JAOPKZ010000001.1"/>
</dbReference>
<feature type="transmembrane region" description="Helical" evidence="9">
    <location>
        <begin position="245"/>
        <end position="275"/>
    </location>
</feature>
<feature type="transmembrane region" description="Helical" evidence="9">
    <location>
        <begin position="119"/>
        <end position="140"/>
    </location>
</feature>
<organism evidence="11 12">
    <name type="scientific">Staphylococcus marylandisciuri</name>
    <dbReference type="NCBI Taxonomy" id="2981529"/>
    <lineage>
        <taxon>Bacteria</taxon>
        <taxon>Bacillati</taxon>
        <taxon>Bacillota</taxon>
        <taxon>Bacilli</taxon>
        <taxon>Bacillales</taxon>
        <taxon>Staphylococcaceae</taxon>
        <taxon>Staphylococcus</taxon>
    </lineage>
</organism>
<evidence type="ECO:0000256" key="6">
    <source>
        <dbReference type="ARBA" id="ARBA00022989"/>
    </source>
</evidence>
<comment type="subcellular location">
    <subcellularLocation>
        <location evidence="1">Cell membrane</location>
        <topology evidence="1">Multi-pass membrane protein</topology>
    </subcellularLocation>
</comment>
<keyword evidence="7 9" id="KW-0472">Membrane</keyword>
<feature type="domain" description="Na+/H+ antiporter NhaC-like C-terminal" evidence="10">
    <location>
        <begin position="250"/>
        <end position="435"/>
    </location>
</feature>
<comment type="similarity">
    <text evidence="8">Belongs to the NhaC Na(+)/H(+) (TC 2.A.35) antiporter family.</text>
</comment>
<feature type="transmembrane region" description="Helical" evidence="9">
    <location>
        <begin position="85"/>
        <end position="107"/>
    </location>
</feature>
<feature type="transmembrane region" description="Helical" evidence="9">
    <location>
        <begin position="337"/>
        <end position="359"/>
    </location>
</feature>
<feature type="domain" description="Na+/H+ antiporter NhaC-like C-terminal" evidence="10">
    <location>
        <begin position="34"/>
        <end position="226"/>
    </location>
</feature>
<feature type="transmembrane region" description="Helical" evidence="9">
    <location>
        <begin position="417"/>
        <end position="437"/>
    </location>
</feature>
<evidence type="ECO:0000256" key="7">
    <source>
        <dbReference type="ARBA" id="ARBA00023136"/>
    </source>
</evidence>
<proteinExistence type="inferred from homology"/>
<evidence type="ECO:0000313" key="11">
    <source>
        <dbReference type="EMBL" id="MCU5745240.1"/>
    </source>
</evidence>
<dbReference type="PANTHER" id="PTHR33451:SF5">
    <property type="entry name" value="NA+_H+ ANTIPORTER"/>
    <property type="match status" value="1"/>
</dbReference>
<keyword evidence="4" id="KW-1003">Cell membrane</keyword>
<evidence type="ECO:0000256" key="3">
    <source>
        <dbReference type="ARBA" id="ARBA00022449"/>
    </source>
</evidence>
<evidence type="ECO:0000256" key="1">
    <source>
        <dbReference type="ARBA" id="ARBA00004651"/>
    </source>
</evidence>
<sequence>MEVGTDSRSHKQYGALALLPLVIFLVLYISVGITFTALGKKDAFDMLPRHVAIFIGIIIAWTCYDRRTKFNKKVEIFARQAGNSSIVNLGLILLLAGAFSTVTTAMGGKEAMVHLGLSIIPPSLLIPGIFVMSGLAALTLGTSSGAQAAFIPVGVAVAQAADLNVAAAGAAVIAGAYFGDNLSIISDTTIAATNGVGAKMKDKFKMNVYVAIPAAVITAVIYAIIGGTGKVQGDLSFNFVDILPYLFVLIAAIVGLDVILVLIIGIGIAGVIGLVQGHLGLFEFTKSIGDGMESMFMIFLVAFLVSGLVALIRYYGGIDWIIATMKKKAKGRKSAEYVISLMSGILSAALSHNTLAIIISAPIAKEIGDEYKVPPKRMASLLDIFACCALMVLPHDSGMLMAEKYGHVSYIEVLQYSIYPVIFVVCALLTIQFGLLVKQSKK</sequence>
<dbReference type="Proteomes" id="UP001209553">
    <property type="component" value="Unassembled WGS sequence"/>
</dbReference>
<dbReference type="InterPro" id="IPR018461">
    <property type="entry name" value="Na/H_Antiport_NhaC-like_C"/>
</dbReference>
<evidence type="ECO:0000256" key="4">
    <source>
        <dbReference type="ARBA" id="ARBA00022475"/>
    </source>
</evidence>